<gene>
    <name evidence="11" type="primary">UL42</name>
</gene>
<organismHost>
    <name type="scientific">Felidae</name>
    <name type="common">cat family</name>
    <dbReference type="NCBI Taxonomy" id="9681"/>
</organismHost>
<reference evidence="13" key="4">
    <citation type="submission" date="2018-03" db="EMBL/GenBank/DDBJ databases">
        <title>Feline Herpesvirus 1 isolate HR-1.</title>
        <authorList>
            <person name="Tian J."/>
            <person name="Liu Y."/>
            <person name="Liu X."/>
            <person name="Sun X."/>
            <person name="Zhang J."/>
            <person name="Qu L."/>
        </authorList>
    </citation>
    <scope>NUCLEOTIDE SEQUENCE</scope>
    <source>
        <strain evidence="13">HR-1</strain>
    </source>
</reference>
<dbReference type="RefSeq" id="YP_003331537.1">
    <property type="nucleotide sequence ID" value="NC_013590.2"/>
</dbReference>
<evidence type="ECO:0000256" key="3">
    <source>
        <dbReference type="ARBA" id="ARBA00015068"/>
    </source>
</evidence>
<evidence type="ECO:0000256" key="7">
    <source>
        <dbReference type="ARBA" id="ARBA00024645"/>
    </source>
</evidence>
<dbReference type="KEGG" id="vg:8658545"/>
<dbReference type="Proteomes" id="UP000098246">
    <property type="component" value="Segment"/>
</dbReference>
<dbReference type="SUPFAM" id="SSF55979">
    <property type="entry name" value="DNA clamp"/>
    <property type="match status" value="2"/>
</dbReference>
<evidence type="ECO:0000256" key="9">
    <source>
        <dbReference type="ARBA" id="ARBA00032287"/>
    </source>
</evidence>
<dbReference type="GO" id="GO:0042025">
    <property type="term" value="C:host cell nucleus"/>
    <property type="evidence" value="ECO:0007669"/>
    <property type="project" value="UniProtKB-SubCell"/>
</dbReference>
<keyword evidence="5" id="KW-0235">DNA replication</keyword>
<dbReference type="Gene3D" id="3.70.10.10">
    <property type="match status" value="1"/>
</dbReference>
<dbReference type="Proteomes" id="UP000149016">
    <property type="component" value="Segment"/>
</dbReference>
<name>D1FXU0_FHV1</name>
<organism evidence="11 15">
    <name type="scientific">Feline herpesvirus 1</name>
    <name type="common">FeHV-1</name>
    <name type="synonym">Feline viral rhinotracheitis virus</name>
    <dbReference type="NCBI Taxonomy" id="10334"/>
    <lineage>
        <taxon>Viruses</taxon>
        <taxon>Duplodnaviria</taxon>
        <taxon>Heunggongvirae</taxon>
        <taxon>Peploviricota</taxon>
        <taxon>Herviviricetes</taxon>
        <taxon>Herpesvirales</taxon>
        <taxon>Orthoherpesviridae</taxon>
        <taxon>Alphaherpesvirinae</taxon>
        <taxon>Varicellovirus</taxon>
        <taxon>Varicellovirus felidalpha1</taxon>
    </lineage>
</organism>
<dbReference type="GO" id="GO:0003677">
    <property type="term" value="F:DNA binding"/>
    <property type="evidence" value="ECO:0007669"/>
    <property type="project" value="UniProtKB-KW"/>
</dbReference>
<evidence type="ECO:0000256" key="8">
    <source>
        <dbReference type="ARBA" id="ARBA00025824"/>
    </source>
</evidence>
<comment type="subunit">
    <text evidence="8">Interacts with the DNA polymerase catalytic subunit. Interacts with the origin-binding protein.</text>
</comment>
<evidence type="ECO:0000313" key="11">
    <source>
        <dbReference type="EMBL" id="ACT88316.1"/>
    </source>
</evidence>
<comment type="function">
    <text evidence="7">Plays an essential role in viral DNA replication by acting as the polymerase accessory subunit. Associates with the viral polymerase to increase its processivity and forms high-affinity direct interactions with DNA. Facilitates the origin-binding protein loading onto DNA thus increasing its ability to assemble into a functional complex capable of unwinding duplex DNA.</text>
</comment>
<evidence type="ECO:0000256" key="2">
    <source>
        <dbReference type="ARBA" id="ARBA00008362"/>
    </source>
</evidence>
<reference evidence="11" key="1">
    <citation type="submission" date="2009-12" db="EMBL/GenBank/DDBJ databases">
        <authorList>
            <person name="Tai S.-H."/>
            <person name="Niikura M."/>
            <person name="Cheng H.H."/>
            <person name="Kruger J.M."/>
            <person name="Wise A.G."/>
            <person name="Maes R.K."/>
        </authorList>
    </citation>
    <scope>NUCLEOTIDE SEQUENCE</scope>
    <source>
        <strain evidence="11">C-27</strain>
    </source>
</reference>
<keyword evidence="4" id="KW-1048">Host nucleus</keyword>
<evidence type="ECO:0000256" key="5">
    <source>
        <dbReference type="ARBA" id="ARBA00022705"/>
    </source>
</evidence>
<comment type="subcellular location">
    <subcellularLocation>
        <location evidence="1">Host nucleus</location>
    </subcellularLocation>
</comment>
<evidence type="ECO:0000256" key="1">
    <source>
        <dbReference type="ARBA" id="ARBA00004147"/>
    </source>
</evidence>
<keyword evidence="6" id="KW-0238">DNA-binding</keyword>
<dbReference type="GeneID" id="8658545"/>
<proteinExistence type="evidence at transcript level"/>
<dbReference type="InterPro" id="IPR046938">
    <property type="entry name" value="DNA_clamp_sf"/>
</dbReference>
<evidence type="ECO:0000313" key="13">
    <source>
        <dbReference type="EMBL" id="AVR53457.1"/>
    </source>
</evidence>
<feature type="compositionally biased region" description="Acidic residues" evidence="10">
    <location>
        <begin position="339"/>
        <end position="348"/>
    </location>
</feature>
<comment type="similarity">
    <text evidence="2">Belongs to the herpesviridae DNA polymerase processivity factor family.</text>
</comment>
<evidence type="ECO:0000313" key="14">
    <source>
        <dbReference type="Proteomes" id="UP000098246"/>
    </source>
</evidence>
<evidence type="ECO:0000256" key="6">
    <source>
        <dbReference type="ARBA" id="ARBA00023125"/>
    </source>
</evidence>
<reference evidence="12 14" key="3">
    <citation type="submission" date="2015-04" db="EMBL/GenBank/DDBJ databases">
        <title>Diversity among historical and modern clinical isolates of feline herpesvirus 1.</title>
        <authorList>
            <person name="Vaz P.K."/>
            <person name="Job N."/>
            <person name="Horsington J."/>
            <person name="Hartley C.A."/>
            <person name="Ficorilli N."/>
            <person name="Browning G.F."/>
            <person name="Devlin J.M."/>
        </authorList>
    </citation>
    <scope>NUCLEOTIDE SEQUENCE [LARGE SCALE GENOMIC DNA]</scope>
    <source>
        <strain evidence="12">Feligen</strain>
    </source>
</reference>
<evidence type="ECO:0000256" key="4">
    <source>
        <dbReference type="ARBA" id="ARBA00022562"/>
    </source>
</evidence>
<feature type="region of interest" description="Disordered" evidence="10">
    <location>
        <begin position="333"/>
        <end position="352"/>
    </location>
</feature>
<reference evidence="11 15" key="2">
    <citation type="journal article" date="2010" name="Virology">
        <title>Complete genomic sequence and an infectious BAC clone of feline herpesvirus-1 (FHV-1).</title>
        <authorList>
            <person name="Tai S.H."/>
            <person name="Niikura M."/>
            <person name="Cheng H.H."/>
            <person name="Kruger J.M."/>
            <person name="Wise A.G."/>
            <person name="Maes R.K."/>
        </authorList>
    </citation>
    <scope>NUCLEOTIDE SEQUENCE [LARGE SCALE GENOMIC DNA]</scope>
    <source>
        <strain evidence="11">C-27</strain>
    </source>
</reference>
<keyword evidence="15" id="KW-1185">Reference proteome</keyword>
<dbReference type="EMBL" id="KR296657">
    <property type="protein sequence ID" value="ANG65569.1"/>
    <property type="molecule type" value="Genomic_DNA"/>
</dbReference>
<protein>
    <recommendedName>
        <fullName evidence="3">DNA polymerase processivity factor</fullName>
    </recommendedName>
    <alternativeName>
        <fullName evidence="9">Polymerase accessory protein</fullName>
    </alternativeName>
</protein>
<dbReference type="OrthoDB" id="10659at10239"/>
<dbReference type="Pfam" id="PF02282">
    <property type="entry name" value="Herpes_UL42"/>
    <property type="match status" value="1"/>
</dbReference>
<sequence length="395" mass="43965">MAFPPSRLEVGINKAINHPAQVVHAGPLLGGAESNTIFGNAVLEEDKLREVMTILTPISTSLKNSFLVFSADGMLIHTSVCHEQIYIPISKNQFSSYRWTYGQPAVFLANIDGRRSLLDVFKTTGRKSATKKVIFEITNVHPGRMLNQVVFNLDLDGGLSSSQLIKSEFNNYCVMLPTRVPDLTLEFSKPQLNKILDLGKRIKSTLVFESTVRETINIISDVGRVTFTTTHESADGNQDSRCILRSLPRSHIRGNVSSTVNFSGVLKPFRLALESPVNFFQLLRKLKLTHTDVSLNFFFTPSTTPMLSLTTRKPVGVMMFFFCTTECLGSSESIKTGDMDDPSTTEEESIPRLKRRVLEEFRDSEGPSKKLCTFVYSSPLCNPNPGTRGENPSDI</sequence>
<evidence type="ECO:0000256" key="10">
    <source>
        <dbReference type="SAM" id="MobiDB-lite"/>
    </source>
</evidence>
<dbReference type="InterPro" id="IPR003202">
    <property type="entry name" value="Herpes_UL42"/>
</dbReference>
<dbReference type="EMBL" id="MH027346">
    <property type="protein sequence ID" value="AVR53457.1"/>
    <property type="molecule type" value="mRNA"/>
</dbReference>
<dbReference type="GO" id="GO:0006260">
    <property type="term" value="P:DNA replication"/>
    <property type="evidence" value="ECO:0007669"/>
    <property type="project" value="UniProtKB-KW"/>
</dbReference>
<dbReference type="EMBL" id="FJ478159">
    <property type="protein sequence ID" value="ACT88316.1"/>
    <property type="molecule type" value="Genomic_DNA"/>
</dbReference>
<evidence type="ECO:0000313" key="15">
    <source>
        <dbReference type="Proteomes" id="UP000149016"/>
    </source>
</evidence>
<evidence type="ECO:0000313" key="12">
    <source>
        <dbReference type="EMBL" id="ANG65569.1"/>
    </source>
</evidence>
<accession>D1FXU0</accession>